<name>A0ABD6DN07_9EURY</name>
<dbReference type="Proteomes" id="UP001597034">
    <property type="component" value="Unassembled WGS sequence"/>
</dbReference>
<keyword evidence="2" id="KW-0186">Copper</keyword>
<keyword evidence="6" id="KW-1185">Reference proteome</keyword>
<accession>A0ABD6DN07</accession>
<dbReference type="SUPFAM" id="SSF49503">
    <property type="entry name" value="Cupredoxins"/>
    <property type="match status" value="1"/>
</dbReference>
<feature type="compositionally biased region" description="Low complexity" evidence="3">
    <location>
        <begin position="38"/>
        <end position="52"/>
    </location>
</feature>
<dbReference type="InterPro" id="IPR017533">
    <property type="entry name" value="Halocyanin"/>
</dbReference>
<organism evidence="5 6">
    <name type="scientific">Haloarchaeobius litoreus</name>
    <dbReference type="NCBI Taxonomy" id="755306"/>
    <lineage>
        <taxon>Archaea</taxon>
        <taxon>Methanobacteriati</taxon>
        <taxon>Methanobacteriota</taxon>
        <taxon>Stenosarchaea group</taxon>
        <taxon>Halobacteria</taxon>
        <taxon>Halobacteriales</taxon>
        <taxon>Halorubellaceae</taxon>
        <taxon>Haloarchaeobius</taxon>
    </lineage>
</organism>
<feature type="domain" description="Blue (type 1) copper" evidence="4">
    <location>
        <begin position="96"/>
        <end position="178"/>
    </location>
</feature>
<sequence length="178" mass="18159">MSRHCSRRTAVRSACVVLAGSVAGCLGGDSTDAGTDQPEPTTAPPATTTAPATTAAGTETASQPTVESFLSETSNFDGVVDRTGSDAVGVDVGVEANGAFYGFGPAAVRVDQGTTVTWTWTGQGSTHNVVARHGATFASEQTSEEGHTFEQVFDESGTVLYVCEPHEGVGMKGAVVVE</sequence>
<comment type="caution">
    <text evidence="5">The sequence shown here is derived from an EMBL/GenBank/DDBJ whole genome shotgun (WGS) entry which is preliminary data.</text>
</comment>
<evidence type="ECO:0000256" key="1">
    <source>
        <dbReference type="ARBA" id="ARBA00022723"/>
    </source>
</evidence>
<dbReference type="InterPro" id="IPR008972">
    <property type="entry name" value="Cupredoxin"/>
</dbReference>
<dbReference type="Pfam" id="PF00127">
    <property type="entry name" value="Copper-bind"/>
    <property type="match status" value="1"/>
</dbReference>
<evidence type="ECO:0000313" key="6">
    <source>
        <dbReference type="Proteomes" id="UP001597034"/>
    </source>
</evidence>
<dbReference type="Gene3D" id="2.60.40.420">
    <property type="entry name" value="Cupredoxins - blue copper proteins"/>
    <property type="match status" value="1"/>
</dbReference>
<dbReference type="PROSITE" id="PS51257">
    <property type="entry name" value="PROKAR_LIPOPROTEIN"/>
    <property type="match status" value="1"/>
</dbReference>
<keyword evidence="1" id="KW-0479">Metal-binding</keyword>
<dbReference type="InterPro" id="IPR000923">
    <property type="entry name" value="BlueCu_1"/>
</dbReference>
<dbReference type="GO" id="GO:0046872">
    <property type="term" value="F:metal ion binding"/>
    <property type="evidence" value="ECO:0007669"/>
    <property type="project" value="UniProtKB-KW"/>
</dbReference>
<feature type="region of interest" description="Disordered" evidence="3">
    <location>
        <begin position="29"/>
        <end position="52"/>
    </location>
</feature>
<dbReference type="RefSeq" id="WP_256401107.1">
    <property type="nucleotide sequence ID" value="NZ_JANHJR010000003.1"/>
</dbReference>
<gene>
    <name evidence="5" type="ORF">ACFSBL_14095</name>
</gene>
<protein>
    <submittedName>
        <fullName evidence="5">Halocyanin domain-containing protein</fullName>
    </submittedName>
</protein>
<proteinExistence type="predicted"/>
<evidence type="ECO:0000256" key="3">
    <source>
        <dbReference type="SAM" id="MobiDB-lite"/>
    </source>
</evidence>
<dbReference type="EMBL" id="JBHUDO010000003">
    <property type="protein sequence ID" value="MFD1646818.1"/>
    <property type="molecule type" value="Genomic_DNA"/>
</dbReference>
<dbReference type="NCBIfam" id="TIGR03102">
    <property type="entry name" value="halo_cynanin"/>
    <property type="match status" value="1"/>
</dbReference>
<evidence type="ECO:0000313" key="5">
    <source>
        <dbReference type="EMBL" id="MFD1646818.1"/>
    </source>
</evidence>
<evidence type="ECO:0000256" key="2">
    <source>
        <dbReference type="ARBA" id="ARBA00023008"/>
    </source>
</evidence>
<dbReference type="AlphaFoldDB" id="A0ABD6DN07"/>
<evidence type="ECO:0000259" key="4">
    <source>
        <dbReference type="Pfam" id="PF00127"/>
    </source>
</evidence>
<reference evidence="5 6" key="1">
    <citation type="journal article" date="2019" name="Int. J. Syst. Evol. Microbiol.">
        <title>The Global Catalogue of Microorganisms (GCM) 10K type strain sequencing project: providing services to taxonomists for standard genome sequencing and annotation.</title>
        <authorList>
            <consortium name="The Broad Institute Genomics Platform"/>
            <consortium name="The Broad Institute Genome Sequencing Center for Infectious Disease"/>
            <person name="Wu L."/>
            <person name="Ma J."/>
        </authorList>
    </citation>
    <scope>NUCLEOTIDE SEQUENCE [LARGE SCALE GENOMIC DNA]</scope>
    <source>
        <strain evidence="5 6">CGMCC 1.10390</strain>
    </source>
</reference>